<dbReference type="InterPro" id="IPR054545">
    <property type="entry name" value="ApeI-like"/>
</dbReference>
<reference evidence="2" key="1">
    <citation type="submission" date="2020-10" db="EMBL/GenBank/DDBJ databases">
        <title>Phylogeny of dyella-like bacteria.</title>
        <authorList>
            <person name="Fu J."/>
        </authorList>
    </citation>
    <scope>NUCLEOTIDE SEQUENCE</scope>
    <source>
        <strain evidence="2">DHOC52</strain>
    </source>
</reference>
<dbReference type="InterPro" id="IPR029069">
    <property type="entry name" value="HotDog_dom_sf"/>
</dbReference>
<dbReference type="Proteomes" id="UP001430149">
    <property type="component" value="Unassembled WGS sequence"/>
</dbReference>
<evidence type="ECO:0000313" key="2">
    <source>
        <dbReference type="EMBL" id="MBM7126367.1"/>
    </source>
</evidence>
<accession>A0ABS2K581</accession>
<dbReference type="SUPFAM" id="SSF54637">
    <property type="entry name" value="Thioesterase/thiol ester dehydrase-isomerase"/>
    <property type="match status" value="1"/>
</dbReference>
<dbReference type="Pfam" id="PF22818">
    <property type="entry name" value="ApeI-like"/>
    <property type="match status" value="1"/>
</dbReference>
<keyword evidence="3" id="KW-1185">Reference proteome</keyword>
<organism evidence="2 3">
    <name type="scientific">Dyella flava</name>
    <dbReference type="NCBI Taxonomy" id="1920170"/>
    <lineage>
        <taxon>Bacteria</taxon>
        <taxon>Pseudomonadati</taxon>
        <taxon>Pseudomonadota</taxon>
        <taxon>Gammaproteobacteria</taxon>
        <taxon>Lysobacterales</taxon>
        <taxon>Rhodanobacteraceae</taxon>
        <taxon>Dyella</taxon>
    </lineage>
</organism>
<protein>
    <recommendedName>
        <fullName evidence="1">ApeI dehydratase-like domain-containing protein</fullName>
    </recommendedName>
</protein>
<dbReference type="Gene3D" id="3.10.129.10">
    <property type="entry name" value="Hotdog Thioesterase"/>
    <property type="match status" value="1"/>
</dbReference>
<evidence type="ECO:0000259" key="1">
    <source>
        <dbReference type="Pfam" id="PF22818"/>
    </source>
</evidence>
<proteinExistence type="predicted"/>
<feature type="domain" description="ApeI dehydratase-like" evidence="1">
    <location>
        <begin position="103"/>
        <end position="201"/>
    </location>
</feature>
<dbReference type="EMBL" id="JADIKE010000037">
    <property type="protein sequence ID" value="MBM7126367.1"/>
    <property type="molecule type" value="Genomic_DNA"/>
</dbReference>
<evidence type="ECO:0000313" key="3">
    <source>
        <dbReference type="Proteomes" id="UP001430149"/>
    </source>
</evidence>
<sequence>MSMELVCTAERLRTHAWVADARCGHAGENAPGIVLVLHSTGIDALCRLGRSRLIDRLQRDIEYTGEPVTWRLLDTLPASASAQQIDAWLQAPLPREALLLDEQQHDGVWTLALRIPLDLVYFPGHFPQAPVLPGAVQIAWALSFAATRLGTPARCQMMEALKFQQLLRPGNRADLTLHHDAARNKLHFAYRHGDKAYSSGRLAWSATS</sequence>
<comment type="caution">
    <text evidence="2">The sequence shown here is derived from an EMBL/GenBank/DDBJ whole genome shotgun (WGS) entry which is preliminary data.</text>
</comment>
<gene>
    <name evidence="2" type="ORF">ISP19_13385</name>
</gene>
<name>A0ABS2K581_9GAMM</name>